<dbReference type="SUPFAM" id="SSF53167">
    <property type="entry name" value="Purine and uridine phosphorylases"/>
    <property type="match status" value="1"/>
</dbReference>
<proteinExistence type="predicted"/>
<name>A0A2H3G123_GIBZA</name>
<dbReference type="InterPro" id="IPR013022">
    <property type="entry name" value="Xyl_isomerase-like_TIM-brl"/>
</dbReference>
<feature type="domain" description="Xylose isomerase-like TIM barrel" evidence="1">
    <location>
        <begin position="368"/>
        <end position="651"/>
    </location>
</feature>
<sequence>MSDPRNYAIGWICAIQTEYVAAKAFLDEKHPLPEFVSKRDPNTYTLGRMGSHNVVIVVLPKGQYGLSSATTVAADMCNSFPNIRVGLMVGIGGGVPSRKQDVRLGDVVVGVPGHGHGGVRQYSLLTALEDKTLKTVCHLNGPPQTFLRAISGLSAEHDIQGHTLDRSINAVLDKLPSLRNDCQRPQSSLDRLYLSDYIHVGDKSSTCAQSCGDTPSNLITRTPRDDEDEPSIHYGLIASDTTLCKDSRIRDKLAADGALCIEMEAAGLMNYFPCLVVRGVADYADTHKNDQWHGYAAMAAAAYAKDLLRHVPSTMKQQERGSCKDSVTKSSKTVKMVIPYKGAQIPISFASCSIPMKIKASLPDKLKSIRNAGFDGIELSMPDIISYGELLNGSSPVEDDYDTLADVAKQIKSVTDELGLKIMMLQPFANFEGWNKDTHGKQRQQAFDKAKGWIKVMEAAGITLLQVGSSDSEGISSSFDDLASDLAELADLLAEKNFSIAYENWCWATHAPTWKTVWQIVQKADRPNIGLCLDTFQTAGYEWGDPTTNDGLTPASSSDERQKRWEASLHELAATVPAEKIYLLQISDAYKMDPPIEDVKDEQGSRPRARWSHDYRPLPCDGGYLPVQDMMAAVLKTGFRSWLSVEVFDGLEGENTDMNEYTQMAFESVKKLIDFNV</sequence>
<dbReference type="Gene3D" id="3.40.50.1580">
    <property type="entry name" value="Nucleoside phosphorylase domain"/>
    <property type="match status" value="1"/>
</dbReference>
<gene>
    <name evidence="2" type="ORF">MDCFG202_LOCUS592381</name>
</gene>
<comment type="caution">
    <text evidence="2">The sequence shown here is derived from an EMBL/GenBank/DDBJ whole genome shotgun (WGS) entry which is preliminary data.</text>
</comment>
<dbReference type="AlphaFoldDB" id="A0A2H3G123"/>
<evidence type="ECO:0000313" key="2">
    <source>
        <dbReference type="EMBL" id="CAG2010148.1"/>
    </source>
</evidence>
<dbReference type="GO" id="GO:0003824">
    <property type="term" value="F:catalytic activity"/>
    <property type="evidence" value="ECO:0007669"/>
    <property type="project" value="InterPro"/>
</dbReference>
<dbReference type="InterPro" id="IPR036237">
    <property type="entry name" value="Xyl_isomerase-like_sf"/>
</dbReference>
<dbReference type="InterPro" id="IPR053137">
    <property type="entry name" value="NLR-like"/>
</dbReference>
<dbReference type="EMBL" id="CAJPIJ010000212">
    <property type="protein sequence ID" value="CAG2010148.1"/>
    <property type="molecule type" value="Genomic_DNA"/>
</dbReference>
<dbReference type="SUPFAM" id="SSF51658">
    <property type="entry name" value="Xylose isomerase-like"/>
    <property type="match status" value="1"/>
</dbReference>
<dbReference type="Proteomes" id="UP000746612">
    <property type="component" value="Unassembled WGS sequence"/>
</dbReference>
<accession>A0A2H3G123</accession>
<dbReference type="Pfam" id="PF01261">
    <property type="entry name" value="AP_endonuc_2"/>
    <property type="match status" value="1"/>
</dbReference>
<dbReference type="GO" id="GO:0009116">
    <property type="term" value="P:nucleoside metabolic process"/>
    <property type="evidence" value="ECO:0007669"/>
    <property type="project" value="InterPro"/>
</dbReference>
<dbReference type="PANTHER" id="PTHR46082">
    <property type="entry name" value="ATP/GTP-BINDING PROTEIN-RELATED"/>
    <property type="match status" value="1"/>
</dbReference>
<reference evidence="2" key="1">
    <citation type="submission" date="2021-03" db="EMBL/GenBank/DDBJ databases">
        <authorList>
            <person name="Alouane T."/>
            <person name="Langin T."/>
            <person name="Bonhomme L."/>
        </authorList>
    </citation>
    <scope>NUCLEOTIDE SEQUENCE</scope>
    <source>
        <strain evidence="2">MDC_Fg202</strain>
    </source>
</reference>
<evidence type="ECO:0000313" key="3">
    <source>
        <dbReference type="Proteomes" id="UP000746612"/>
    </source>
</evidence>
<dbReference type="InterPro" id="IPR035994">
    <property type="entry name" value="Nucleoside_phosphorylase_sf"/>
</dbReference>
<dbReference type="Gene3D" id="3.20.20.150">
    <property type="entry name" value="Divalent-metal-dependent TIM barrel enzymes"/>
    <property type="match status" value="1"/>
</dbReference>
<protein>
    <recommendedName>
        <fullName evidence="1">Xylose isomerase-like TIM barrel domain-containing protein</fullName>
    </recommendedName>
</protein>
<evidence type="ECO:0000259" key="1">
    <source>
        <dbReference type="Pfam" id="PF01261"/>
    </source>
</evidence>
<organism evidence="2 3">
    <name type="scientific">Gibberella zeae</name>
    <name type="common">Wheat head blight fungus</name>
    <name type="synonym">Fusarium graminearum</name>
    <dbReference type="NCBI Taxonomy" id="5518"/>
    <lineage>
        <taxon>Eukaryota</taxon>
        <taxon>Fungi</taxon>
        <taxon>Dikarya</taxon>
        <taxon>Ascomycota</taxon>
        <taxon>Pezizomycotina</taxon>
        <taxon>Sordariomycetes</taxon>
        <taxon>Hypocreomycetidae</taxon>
        <taxon>Hypocreales</taxon>
        <taxon>Nectriaceae</taxon>
        <taxon>Fusarium</taxon>
    </lineage>
</organism>
<dbReference type="PANTHER" id="PTHR46082:SF11">
    <property type="entry name" value="AAA+ ATPASE DOMAIN-CONTAINING PROTEIN-RELATED"/>
    <property type="match status" value="1"/>
</dbReference>